<comment type="caution">
    <text evidence="1">The sequence shown here is derived from an EMBL/GenBank/DDBJ whole genome shotgun (WGS) entry which is preliminary data.</text>
</comment>
<accession>A0A3B9IR06</accession>
<dbReference type="AlphaFoldDB" id="A0A3B9IR06"/>
<dbReference type="Proteomes" id="UP000257706">
    <property type="component" value="Unassembled WGS sequence"/>
</dbReference>
<evidence type="ECO:0000313" key="1">
    <source>
        <dbReference type="EMBL" id="HAE49767.1"/>
    </source>
</evidence>
<name>A0A3B9IR06_9PROT</name>
<evidence type="ECO:0000313" key="2">
    <source>
        <dbReference type="Proteomes" id="UP000257706"/>
    </source>
</evidence>
<organism evidence="1 2">
    <name type="scientific">Tistrella mobilis</name>
    <dbReference type="NCBI Taxonomy" id="171437"/>
    <lineage>
        <taxon>Bacteria</taxon>
        <taxon>Pseudomonadati</taxon>
        <taxon>Pseudomonadota</taxon>
        <taxon>Alphaproteobacteria</taxon>
        <taxon>Geminicoccales</taxon>
        <taxon>Geminicoccaceae</taxon>
        <taxon>Tistrella</taxon>
    </lineage>
</organism>
<dbReference type="EMBL" id="DMAI01000331">
    <property type="protein sequence ID" value="HAE49767.1"/>
    <property type="molecule type" value="Genomic_DNA"/>
</dbReference>
<proteinExistence type="predicted"/>
<feature type="non-terminal residue" evidence="1">
    <location>
        <position position="1"/>
    </location>
</feature>
<protein>
    <submittedName>
        <fullName evidence="1">Uncharacterized protein</fullName>
    </submittedName>
</protein>
<reference evidence="1 2" key="1">
    <citation type="journal article" date="2018" name="Nat. Biotechnol.">
        <title>A standardized bacterial taxonomy based on genome phylogeny substantially revises the tree of life.</title>
        <authorList>
            <person name="Parks D.H."/>
            <person name="Chuvochina M."/>
            <person name="Waite D.W."/>
            <person name="Rinke C."/>
            <person name="Skarshewski A."/>
            <person name="Chaumeil P.A."/>
            <person name="Hugenholtz P."/>
        </authorList>
    </citation>
    <scope>NUCLEOTIDE SEQUENCE [LARGE SCALE GENOMIC DNA]</scope>
    <source>
        <strain evidence="1">UBA8739</strain>
    </source>
</reference>
<sequence>PHDILSDIREKSERINHLTWAARHIVPDRLSIDDTNEKLVLFLETVAILADDYTREITQMIDGVL</sequence>
<gene>
    <name evidence="1" type="ORF">DCK97_20315</name>
</gene>